<evidence type="ECO:0000256" key="1">
    <source>
        <dbReference type="SAM" id="Phobius"/>
    </source>
</evidence>
<protein>
    <submittedName>
        <fullName evidence="2">Uncharacterized protein</fullName>
    </submittedName>
</protein>
<reference evidence="2 3" key="1">
    <citation type="journal article" date="2016" name="Nat. Commun.">
        <title>Thousands of microbial genomes shed light on interconnected biogeochemical processes in an aquifer system.</title>
        <authorList>
            <person name="Anantharaman K."/>
            <person name="Brown C.T."/>
            <person name="Hug L.A."/>
            <person name="Sharon I."/>
            <person name="Castelle C.J."/>
            <person name="Probst A.J."/>
            <person name="Thomas B.C."/>
            <person name="Singh A."/>
            <person name="Wilkins M.J."/>
            <person name="Karaoz U."/>
            <person name="Brodie E.L."/>
            <person name="Williams K.H."/>
            <person name="Hubbard S.S."/>
            <person name="Banfield J.F."/>
        </authorList>
    </citation>
    <scope>NUCLEOTIDE SEQUENCE [LARGE SCALE GENOMIC DNA]</scope>
</reference>
<evidence type="ECO:0000313" key="3">
    <source>
        <dbReference type="Proteomes" id="UP000176479"/>
    </source>
</evidence>
<feature type="transmembrane region" description="Helical" evidence="1">
    <location>
        <begin position="6"/>
        <end position="26"/>
    </location>
</feature>
<keyword evidence="1" id="KW-1133">Transmembrane helix</keyword>
<sequence length="158" mass="17860">MDLEWKKIWIAVGGLFLVGMAVLIFVEVYSSIGQKAVISQVISIKQTTLEATDEICINSDEIQNYDKPVPVVWIAKLTGCLESCKGAHFTRLPKDIDYQYPRFAGYFMEGTIPDEFLAKDLTLKIYGNWIGVDADHPVTVFEDKCVPIVDIEKIEIIR</sequence>
<evidence type="ECO:0000313" key="2">
    <source>
        <dbReference type="EMBL" id="OGI99490.1"/>
    </source>
</evidence>
<comment type="caution">
    <text evidence="2">The sequence shown here is derived from an EMBL/GenBank/DDBJ whole genome shotgun (WGS) entry which is preliminary data.</text>
</comment>
<accession>A0A1F6XZE1</accession>
<keyword evidence="1" id="KW-0812">Transmembrane</keyword>
<name>A0A1F6XZE1_9BACT</name>
<organism evidence="2 3">
    <name type="scientific">Candidatus Nomurabacteria bacterium RIFCSPLOWO2_02_FULL_40_10</name>
    <dbReference type="NCBI Taxonomy" id="1801786"/>
    <lineage>
        <taxon>Bacteria</taxon>
        <taxon>Candidatus Nomuraibacteriota</taxon>
    </lineage>
</organism>
<gene>
    <name evidence="2" type="ORF">A3H53_01880</name>
</gene>
<proteinExistence type="predicted"/>
<dbReference type="Proteomes" id="UP000176479">
    <property type="component" value="Unassembled WGS sequence"/>
</dbReference>
<dbReference type="AlphaFoldDB" id="A0A1F6XZE1"/>
<keyword evidence="1" id="KW-0472">Membrane</keyword>
<dbReference type="EMBL" id="MFVK01000020">
    <property type="protein sequence ID" value="OGI99490.1"/>
    <property type="molecule type" value="Genomic_DNA"/>
</dbReference>